<dbReference type="InterPro" id="IPR014408">
    <property type="entry name" value="dGMP_Pdiesterase_EAL/HD-GYP"/>
</dbReference>
<dbReference type="InterPro" id="IPR013976">
    <property type="entry name" value="HDOD"/>
</dbReference>
<dbReference type="PANTHER" id="PTHR33525">
    <property type="match status" value="1"/>
</dbReference>
<keyword evidence="3" id="KW-1185">Reference proteome</keyword>
<keyword evidence="2" id="KW-0808">Transferase</keyword>
<comment type="caution">
    <text evidence="2">The sequence shown here is derived from an EMBL/GenBank/DDBJ whole genome shotgun (WGS) entry which is preliminary data.</text>
</comment>
<dbReference type="PANTHER" id="PTHR33525:SF4">
    <property type="entry name" value="CYCLIC DI-GMP PHOSPHODIESTERASE CDGJ"/>
    <property type="match status" value="1"/>
</dbReference>
<dbReference type="SUPFAM" id="SSF109604">
    <property type="entry name" value="HD-domain/PDEase-like"/>
    <property type="match status" value="1"/>
</dbReference>
<dbReference type="RefSeq" id="WP_284299697.1">
    <property type="nucleotide sequence ID" value="NZ_BSSV01000006.1"/>
</dbReference>
<dbReference type="PIRSF" id="PIRSF003180">
    <property type="entry name" value="DiGMPpdiest_YuxH"/>
    <property type="match status" value="1"/>
</dbReference>
<dbReference type="Pfam" id="PF08668">
    <property type="entry name" value="HDOD"/>
    <property type="match status" value="1"/>
</dbReference>
<dbReference type="InterPro" id="IPR052340">
    <property type="entry name" value="RNase_Y/CdgJ"/>
</dbReference>
<feature type="domain" description="HDOD" evidence="1">
    <location>
        <begin position="199"/>
        <end position="389"/>
    </location>
</feature>
<organism evidence="2 3">
    <name type="scientific">Thalassotalea loyana</name>
    <dbReference type="NCBI Taxonomy" id="280483"/>
    <lineage>
        <taxon>Bacteria</taxon>
        <taxon>Pseudomonadati</taxon>
        <taxon>Pseudomonadota</taxon>
        <taxon>Gammaproteobacteria</taxon>
        <taxon>Alteromonadales</taxon>
        <taxon>Colwelliaceae</taxon>
        <taxon>Thalassotalea</taxon>
    </lineage>
</organism>
<dbReference type="SMART" id="SM00052">
    <property type="entry name" value="EAL"/>
    <property type="match status" value="1"/>
</dbReference>
<reference evidence="2 3" key="1">
    <citation type="submission" date="2023-03" db="EMBL/GenBank/DDBJ databases">
        <title>Thalassotalea loyana LMG 22536T draft genome sequence.</title>
        <authorList>
            <person name="Sawabe T."/>
        </authorList>
    </citation>
    <scope>NUCLEOTIDE SEQUENCE [LARGE SCALE GENOMIC DNA]</scope>
    <source>
        <strain evidence="2 3">LMG 22536</strain>
    </source>
</reference>
<dbReference type="InterPro" id="IPR035919">
    <property type="entry name" value="EAL_sf"/>
</dbReference>
<evidence type="ECO:0000313" key="2">
    <source>
        <dbReference type="EMBL" id="GLX86555.1"/>
    </source>
</evidence>
<dbReference type="PROSITE" id="PS51833">
    <property type="entry name" value="HDOD"/>
    <property type="match status" value="1"/>
</dbReference>
<name>A0ABQ6HGD5_9GAMM</name>
<accession>A0ABQ6HGD5</accession>
<protein>
    <submittedName>
        <fullName evidence="2">Histidine kinase</fullName>
    </submittedName>
</protein>
<evidence type="ECO:0000259" key="1">
    <source>
        <dbReference type="PROSITE" id="PS51833"/>
    </source>
</evidence>
<dbReference type="SUPFAM" id="SSF141868">
    <property type="entry name" value="EAL domain-like"/>
    <property type="match status" value="1"/>
</dbReference>
<dbReference type="Gene3D" id="3.20.20.450">
    <property type="entry name" value="EAL domain"/>
    <property type="match status" value="1"/>
</dbReference>
<keyword evidence="2" id="KW-0418">Kinase</keyword>
<dbReference type="InterPro" id="IPR001633">
    <property type="entry name" value="EAL_dom"/>
</dbReference>
<proteinExistence type="predicted"/>
<dbReference type="Proteomes" id="UP001157134">
    <property type="component" value="Unassembled WGS sequence"/>
</dbReference>
<dbReference type="EMBL" id="BSSV01000006">
    <property type="protein sequence ID" value="GLX86555.1"/>
    <property type="molecule type" value="Genomic_DNA"/>
</dbReference>
<dbReference type="GO" id="GO:0016301">
    <property type="term" value="F:kinase activity"/>
    <property type="evidence" value="ECO:0007669"/>
    <property type="project" value="UniProtKB-KW"/>
</dbReference>
<dbReference type="Gene3D" id="1.10.3210.10">
    <property type="entry name" value="Hypothetical protein af1432"/>
    <property type="match status" value="1"/>
</dbReference>
<sequence>MQLYLARQAILSRNQNVVAYELFFRDGPENFFPNIDPHEATSKLIGRTHFNKGIKEISGGKRALINFSEESLLKRLPLILPKDEVIIEILEDVLPSDEVYQACVDMYRQGYVFALDDFVYKREWRRFLQLVKVIKFDLMHTPLEKIEPIVTQLREKTKIKLLAEKVETQEEYLKAMAMGFHYFQGYFFTKPEMKTVHENESNQHLLMLIMRESAAKELNYRKIQNLLEQDSTLIYRLLCFVNSGGFPLKTTISSVKQAMNYLGDIQLRRLLALFVTAVLGNDKTPELTKMCVVRAKYCESICRKVAPNLVDSGFLVGMFSLLDAIMEMPIAKVLERLPMSVEIEDVLLDADDKNQTPIALALRSIKFLEKGSWHFTELEAKKLRVSSDFLNECYQEAINWAEHYNEV</sequence>
<dbReference type="Pfam" id="PF00563">
    <property type="entry name" value="EAL"/>
    <property type="match status" value="1"/>
</dbReference>
<gene>
    <name evidence="2" type="ORF">tloyanaT_28080</name>
</gene>
<evidence type="ECO:0000313" key="3">
    <source>
        <dbReference type="Proteomes" id="UP001157134"/>
    </source>
</evidence>